<dbReference type="AlphaFoldDB" id="A0A2P8D805"/>
<sequence length="147" mass="15187">MKKILSVLALLLSTGIANTFAGTFNIMNITPCPFQSPGGRGVITDPATGTPYVFSFGPMTINAGSNAFANPTLLPGFSTTAPAGLQTSGCVTSVYLVGPAMPSIFMTNTAPSNTYTSTNNPACNGGNNYTINWNTGGNNCDVVLFIF</sequence>
<proteinExistence type="predicted"/>
<feature type="signal peptide" evidence="1">
    <location>
        <begin position="1"/>
        <end position="21"/>
    </location>
</feature>
<feature type="chain" id="PRO_5015143763" evidence="1">
    <location>
        <begin position="22"/>
        <end position="147"/>
    </location>
</feature>
<evidence type="ECO:0000313" key="3">
    <source>
        <dbReference type="Proteomes" id="UP000240572"/>
    </source>
</evidence>
<evidence type="ECO:0000256" key="1">
    <source>
        <dbReference type="SAM" id="SignalP"/>
    </source>
</evidence>
<keyword evidence="3" id="KW-1185">Reference proteome</keyword>
<comment type="caution">
    <text evidence="2">The sequence shown here is derived from an EMBL/GenBank/DDBJ whole genome shotgun (WGS) entry which is preliminary data.</text>
</comment>
<reference evidence="2 3" key="1">
    <citation type="submission" date="2018-03" db="EMBL/GenBank/DDBJ databases">
        <title>Genomic Encyclopedia of Type Strains, Phase III (KMG-III): the genomes of soil and plant-associated and newly described type strains.</title>
        <authorList>
            <person name="Whitman W."/>
        </authorList>
    </citation>
    <scope>NUCLEOTIDE SEQUENCE [LARGE SCALE GENOMIC DNA]</scope>
    <source>
        <strain evidence="2 3">CGMCC 1.12700</strain>
    </source>
</reference>
<dbReference type="RefSeq" id="WP_106522325.1">
    <property type="nucleotide sequence ID" value="NZ_PYGD01000002.1"/>
</dbReference>
<name>A0A2P8D805_9BACT</name>
<evidence type="ECO:0000313" key="2">
    <source>
        <dbReference type="EMBL" id="PSK93311.1"/>
    </source>
</evidence>
<protein>
    <submittedName>
        <fullName evidence="2">Uncharacterized protein</fullName>
    </submittedName>
</protein>
<dbReference type="EMBL" id="PYGD01000002">
    <property type="protein sequence ID" value="PSK93311.1"/>
    <property type="molecule type" value="Genomic_DNA"/>
</dbReference>
<organism evidence="2 3">
    <name type="scientific">Taibaiella chishuiensis</name>
    <dbReference type="NCBI Taxonomy" id="1434707"/>
    <lineage>
        <taxon>Bacteria</taxon>
        <taxon>Pseudomonadati</taxon>
        <taxon>Bacteroidota</taxon>
        <taxon>Chitinophagia</taxon>
        <taxon>Chitinophagales</taxon>
        <taxon>Chitinophagaceae</taxon>
        <taxon>Taibaiella</taxon>
    </lineage>
</organism>
<accession>A0A2P8D805</accession>
<dbReference type="Proteomes" id="UP000240572">
    <property type="component" value="Unassembled WGS sequence"/>
</dbReference>
<gene>
    <name evidence="2" type="ORF">B0I18_102281</name>
</gene>
<keyword evidence="1" id="KW-0732">Signal</keyword>